<protein>
    <submittedName>
        <fullName evidence="3">Uncharacterized protein</fullName>
    </submittedName>
</protein>
<gene>
    <name evidence="3" type="ORF">TRFO_12624</name>
</gene>
<evidence type="ECO:0000256" key="2">
    <source>
        <dbReference type="SAM" id="MobiDB-lite"/>
    </source>
</evidence>
<feature type="region of interest" description="Disordered" evidence="2">
    <location>
        <begin position="1"/>
        <end position="36"/>
    </location>
</feature>
<dbReference type="EMBL" id="MLAK01000035">
    <property type="protein sequence ID" value="OHT17111.1"/>
    <property type="molecule type" value="Genomic_DNA"/>
</dbReference>
<keyword evidence="4" id="KW-1185">Reference proteome</keyword>
<reference evidence="3" key="1">
    <citation type="submission" date="2016-10" db="EMBL/GenBank/DDBJ databases">
        <authorList>
            <person name="Benchimol M."/>
            <person name="Almeida L.G."/>
            <person name="Vasconcelos A.T."/>
            <person name="Perreira-Neves A."/>
            <person name="Rosa I.A."/>
            <person name="Tasca T."/>
            <person name="Bogo M.R."/>
            <person name="de Souza W."/>
        </authorList>
    </citation>
    <scope>NUCLEOTIDE SEQUENCE [LARGE SCALE GENOMIC DNA]</scope>
    <source>
        <strain evidence="3">K</strain>
    </source>
</reference>
<comment type="caution">
    <text evidence="3">The sequence shown here is derived from an EMBL/GenBank/DDBJ whole genome shotgun (WGS) entry which is preliminary data.</text>
</comment>
<proteinExistence type="predicted"/>
<organism evidence="3 4">
    <name type="scientific">Tritrichomonas foetus</name>
    <dbReference type="NCBI Taxonomy" id="1144522"/>
    <lineage>
        <taxon>Eukaryota</taxon>
        <taxon>Metamonada</taxon>
        <taxon>Parabasalia</taxon>
        <taxon>Tritrichomonadida</taxon>
        <taxon>Tritrichomonadidae</taxon>
        <taxon>Tritrichomonas</taxon>
    </lineage>
</organism>
<sequence length="458" mass="52797">MSRQTTPNPLRSIPLNNSPTLQQYRIDPRSPSSSSSSDIEVCVESVLMPDTEDLCCQSLLNRFLKQKMFYIWKNKHLALAEPSLDADDIRGIKEQSNRNANSELRRIRHRFLAQFANLATFTLDRLIVSRSFSKWTSRFHQSRLRKTQESVADKLVIRKSQEKALHTMRSQVLRSMENKYVSVSKSIRQMSSGDRLKQLTDEIKKTERRNASLESDISVKTSQLSELQMSLRNATSDGIEAAKRLKEIRESTEKLQNSLTSTEQKYQDEITQLRAQMSLQSQEANEELIRIESDLRKQAAERKAAYAFQDDAQLAAVSELQQQQEKLQAAQKIVKSLEDLLVQSQSKSEKLKNAKQTMLAELETLRMKRRQMETTFSTSRVVGSDREQKMMIMLREAQEQLKSAQLRLDTQASQIQSKQHEIAMLQQDIAIAKTSIREAQNKFLSNMAQQRGSPRFYK</sequence>
<dbReference type="GeneID" id="94831449"/>
<dbReference type="AlphaFoldDB" id="A0A1J4L0S4"/>
<evidence type="ECO:0000313" key="4">
    <source>
        <dbReference type="Proteomes" id="UP000179807"/>
    </source>
</evidence>
<name>A0A1J4L0S4_9EUKA</name>
<accession>A0A1J4L0S4</accession>
<dbReference type="Proteomes" id="UP000179807">
    <property type="component" value="Unassembled WGS sequence"/>
</dbReference>
<feature type="coiled-coil region" evidence="1">
    <location>
        <begin position="196"/>
        <end position="442"/>
    </location>
</feature>
<evidence type="ECO:0000313" key="3">
    <source>
        <dbReference type="EMBL" id="OHT17111.1"/>
    </source>
</evidence>
<evidence type="ECO:0000256" key="1">
    <source>
        <dbReference type="SAM" id="Coils"/>
    </source>
</evidence>
<keyword evidence="1" id="KW-0175">Coiled coil</keyword>
<feature type="compositionally biased region" description="Polar residues" evidence="2">
    <location>
        <begin position="1"/>
        <end position="23"/>
    </location>
</feature>
<dbReference type="VEuPathDB" id="TrichDB:TRFO_12624"/>
<dbReference type="OrthoDB" id="10557317at2759"/>
<dbReference type="RefSeq" id="XP_068370247.1">
    <property type="nucleotide sequence ID" value="XM_068496745.1"/>
</dbReference>